<organism evidence="4 5">
    <name type="scientific">Cylicocyclus nassatus</name>
    <name type="common">Nematode worm</name>
    <dbReference type="NCBI Taxonomy" id="53992"/>
    <lineage>
        <taxon>Eukaryota</taxon>
        <taxon>Metazoa</taxon>
        <taxon>Ecdysozoa</taxon>
        <taxon>Nematoda</taxon>
        <taxon>Chromadorea</taxon>
        <taxon>Rhabditida</taxon>
        <taxon>Rhabditina</taxon>
        <taxon>Rhabditomorpha</taxon>
        <taxon>Strongyloidea</taxon>
        <taxon>Strongylidae</taxon>
        <taxon>Cylicocyclus</taxon>
    </lineage>
</organism>
<gene>
    <name evidence="4" type="ORF">CYNAS_LOCUS21205</name>
</gene>
<evidence type="ECO:0000256" key="2">
    <source>
        <dbReference type="SAM" id="Phobius"/>
    </source>
</evidence>
<accession>A0AA36HFI4</accession>
<keyword evidence="2" id="KW-0472">Membrane</keyword>
<dbReference type="InterPro" id="IPR033121">
    <property type="entry name" value="PEPTIDASE_A1"/>
</dbReference>
<dbReference type="PANTHER" id="PTHR47966:SF40">
    <property type="entry name" value="ASPARTIC PROTEASE 3"/>
    <property type="match status" value="1"/>
</dbReference>
<proteinExistence type="inferred from homology"/>
<dbReference type="InterPro" id="IPR021109">
    <property type="entry name" value="Peptidase_aspartic_dom_sf"/>
</dbReference>
<name>A0AA36HFI4_CYLNA</name>
<comment type="similarity">
    <text evidence="1">Belongs to the peptidase A1 family.</text>
</comment>
<protein>
    <recommendedName>
        <fullName evidence="3">Peptidase A1 domain-containing protein</fullName>
    </recommendedName>
</protein>
<evidence type="ECO:0000259" key="3">
    <source>
        <dbReference type="PROSITE" id="PS51767"/>
    </source>
</evidence>
<evidence type="ECO:0000256" key="1">
    <source>
        <dbReference type="ARBA" id="ARBA00007447"/>
    </source>
</evidence>
<dbReference type="Proteomes" id="UP001176961">
    <property type="component" value="Unassembled WGS sequence"/>
</dbReference>
<dbReference type="SUPFAM" id="SSF50630">
    <property type="entry name" value="Acid proteases"/>
    <property type="match status" value="1"/>
</dbReference>
<dbReference type="GO" id="GO:0006508">
    <property type="term" value="P:proteolysis"/>
    <property type="evidence" value="ECO:0007669"/>
    <property type="project" value="InterPro"/>
</dbReference>
<keyword evidence="2" id="KW-1133">Transmembrane helix</keyword>
<dbReference type="Pfam" id="PF00026">
    <property type="entry name" value="Asp"/>
    <property type="match status" value="1"/>
</dbReference>
<feature type="transmembrane region" description="Helical" evidence="2">
    <location>
        <begin position="212"/>
        <end position="231"/>
    </location>
</feature>
<sequence>MLSPWIFEQLTDDEYPVLLVPSTLTTKRNLAEGNYSLRAAAGEHSLDIAIENFGVYEFIRDQPLLIIDHMRASVMHSDHHFPPVIEELERVHVKEEKVQKALCSEALFAFWLNRDINNNVAGEEMTLCGTNPAHYKGSIAWEPLVSEDYWRIKLGAVTIDGTTYTNGPVDSIVDTGTSLFTGPTDAIKKVSQNGQTTCLSGFMGLDIPAPNGHLWILGDVFIGIFYSVFIAKQTR</sequence>
<dbReference type="PANTHER" id="PTHR47966">
    <property type="entry name" value="BETA-SITE APP-CLEAVING ENZYME, ISOFORM A-RELATED"/>
    <property type="match status" value="1"/>
</dbReference>
<comment type="caution">
    <text evidence="4">The sequence shown here is derived from an EMBL/GenBank/DDBJ whole genome shotgun (WGS) entry which is preliminary data.</text>
</comment>
<dbReference type="PRINTS" id="PR00792">
    <property type="entry name" value="PEPSIN"/>
</dbReference>
<dbReference type="EMBL" id="CATQJL010000326">
    <property type="protein sequence ID" value="CAJ0609222.1"/>
    <property type="molecule type" value="Genomic_DNA"/>
</dbReference>
<dbReference type="InterPro" id="IPR001461">
    <property type="entry name" value="Aspartic_peptidase_A1"/>
</dbReference>
<keyword evidence="2" id="KW-0812">Transmembrane</keyword>
<feature type="domain" description="Peptidase A1" evidence="3">
    <location>
        <begin position="1"/>
        <end position="235"/>
    </location>
</feature>
<reference evidence="4" key="1">
    <citation type="submission" date="2023-07" db="EMBL/GenBank/DDBJ databases">
        <authorList>
            <consortium name="CYATHOMIX"/>
        </authorList>
    </citation>
    <scope>NUCLEOTIDE SEQUENCE</scope>
    <source>
        <strain evidence="4">N/A</strain>
    </source>
</reference>
<dbReference type="Gene3D" id="2.60.40.1960">
    <property type="match status" value="1"/>
</dbReference>
<keyword evidence="5" id="KW-1185">Reference proteome</keyword>
<dbReference type="GO" id="GO:0005764">
    <property type="term" value="C:lysosome"/>
    <property type="evidence" value="ECO:0007669"/>
    <property type="project" value="TreeGrafter"/>
</dbReference>
<dbReference type="Gene3D" id="2.40.70.10">
    <property type="entry name" value="Acid Proteases"/>
    <property type="match status" value="2"/>
</dbReference>
<evidence type="ECO:0000313" key="4">
    <source>
        <dbReference type="EMBL" id="CAJ0609222.1"/>
    </source>
</evidence>
<dbReference type="PROSITE" id="PS51767">
    <property type="entry name" value="PEPTIDASE_A1"/>
    <property type="match status" value="1"/>
</dbReference>
<evidence type="ECO:0000313" key="5">
    <source>
        <dbReference type="Proteomes" id="UP001176961"/>
    </source>
</evidence>
<dbReference type="GO" id="GO:0004190">
    <property type="term" value="F:aspartic-type endopeptidase activity"/>
    <property type="evidence" value="ECO:0007669"/>
    <property type="project" value="InterPro"/>
</dbReference>
<dbReference type="AlphaFoldDB" id="A0AA36HFI4"/>